<sequence>MGHYPRSRGTRLRSCPDCGKVDEVRADNSSPRCKRCATRSTLELGRDRKSARRNWETCQHCRIEFAAPPSNRQKFCSQTCRAAAKSTERTCATCGTAFRIARSFLSGKCNSSGRFCSRPCYERHLCRTPRIRGRGSCWTTVRRESLRLTPFCACCGGRRHLQVHHIIPFRLTRDNSQTNLIPLCRACHKRVEVVFHDVEAAAPPIPVTKLVLFCSIHAMRTVTLHKLKALKSDAQHRAAA</sequence>
<dbReference type="SMART" id="SM00507">
    <property type="entry name" value="HNHc"/>
    <property type="match status" value="1"/>
</dbReference>
<keyword evidence="2" id="KW-0540">Nuclease</keyword>
<dbReference type="Pfam" id="PF01844">
    <property type="entry name" value="HNH"/>
    <property type="match status" value="1"/>
</dbReference>
<dbReference type="Proteomes" id="UP001589920">
    <property type="component" value="Unassembled WGS sequence"/>
</dbReference>
<evidence type="ECO:0000313" key="3">
    <source>
        <dbReference type="Proteomes" id="UP001589920"/>
    </source>
</evidence>
<evidence type="ECO:0000259" key="1">
    <source>
        <dbReference type="SMART" id="SM00507"/>
    </source>
</evidence>
<comment type="caution">
    <text evidence="2">The sequence shown here is derived from an EMBL/GenBank/DDBJ whole genome shotgun (WGS) entry which is preliminary data.</text>
</comment>
<keyword evidence="2" id="KW-0378">Hydrolase</keyword>
<protein>
    <submittedName>
        <fullName evidence="2">HNH endonuclease signature motif containing protein</fullName>
    </submittedName>
</protein>
<dbReference type="Gene3D" id="1.10.30.50">
    <property type="match status" value="1"/>
</dbReference>
<proteinExistence type="predicted"/>
<keyword evidence="2" id="KW-0255">Endonuclease</keyword>
<gene>
    <name evidence="2" type="ORF">ACFHYO_01320</name>
</gene>
<accession>A0ABV6T0H2</accession>
<dbReference type="InterPro" id="IPR002711">
    <property type="entry name" value="HNH"/>
</dbReference>
<dbReference type="InterPro" id="IPR003615">
    <property type="entry name" value="HNH_nuc"/>
</dbReference>
<dbReference type="EMBL" id="JBHMQU010000007">
    <property type="protein sequence ID" value="MFC0810755.1"/>
    <property type="molecule type" value="Genomic_DNA"/>
</dbReference>
<keyword evidence="3" id="KW-1185">Reference proteome</keyword>
<feature type="domain" description="HNH nuclease" evidence="1">
    <location>
        <begin position="140"/>
        <end position="189"/>
    </location>
</feature>
<reference evidence="2 3" key="1">
    <citation type="submission" date="2024-09" db="EMBL/GenBank/DDBJ databases">
        <authorList>
            <person name="Sun Q."/>
            <person name="Mori K."/>
        </authorList>
    </citation>
    <scope>NUCLEOTIDE SEQUENCE [LARGE SCALE GENOMIC DNA]</scope>
    <source>
        <strain evidence="2 3">KCTC 42086</strain>
    </source>
</reference>
<name>A0ABV6T0H2_9RHOB</name>
<evidence type="ECO:0000313" key="2">
    <source>
        <dbReference type="EMBL" id="MFC0810755.1"/>
    </source>
</evidence>
<dbReference type="GO" id="GO:0004519">
    <property type="term" value="F:endonuclease activity"/>
    <property type="evidence" value="ECO:0007669"/>
    <property type="project" value="UniProtKB-KW"/>
</dbReference>
<dbReference type="RefSeq" id="WP_394317790.1">
    <property type="nucleotide sequence ID" value="NZ_JBHMQU010000007.1"/>
</dbReference>
<dbReference type="CDD" id="cd00085">
    <property type="entry name" value="HNHc"/>
    <property type="match status" value="1"/>
</dbReference>
<organism evidence="2 3">
    <name type="scientific">Paracoccus panacisoli</name>
    <dbReference type="NCBI Taxonomy" id="1510163"/>
    <lineage>
        <taxon>Bacteria</taxon>
        <taxon>Pseudomonadati</taxon>
        <taxon>Pseudomonadota</taxon>
        <taxon>Alphaproteobacteria</taxon>
        <taxon>Rhodobacterales</taxon>
        <taxon>Paracoccaceae</taxon>
        <taxon>Paracoccus</taxon>
    </lineage>
</organism>